<feature type="region of interest" description="Disordered" evidence="8">
    <location>
        <begin position="1"/>
        <end position="20"/>
    </location>
</feature>
<keyword evidence="5 9" id="KW-0812">Transmembrane</keyword>
<keyword evidence="6 9" id="KW-1133">Transmembrane helix</keyword>
<dbReference type="GO" id="GO:0033214">
    <property type="term" value="P:siderophore-iron import into cell"/>
    <property type="evidence" value="ECO:0007669"/>
    <property type="project" value="TreeGrafter"/>
</dbReference>
<evidence type="ECO:0000256" key="6">
    <source>
        <dbReference type="ARBA" id="ARBA00022989"/>
    </source>
</evidence>
<evidence type="ECO:0000256" key="1">
    <source>
        <dbReference type="ARBA" id="ARBA00004651"/>
    </source>
</evidence>
<feature type="transmembrane region" description="Helical" evidence="9">
    <location>
        <begin position="215"/>
        <end position="237"/>
    </location>
</feature>
<keyword evidence="3" id="KW-0813">Transport</keyword>
<sequence>MSTKEDAAPSVSGASERSAPAPATGILRSRRVLLLAVGLLLVAALSLASLLVGARPIAPSVALQALLHFDPTSFDQIVIHDYRLPRTVLSLLVGAAFGVSGALIQSATRNPLADPGILGVNAGAAFAVTLAVGLFGLRSVKAYLWFALGGAALVTLAVHALGTVGRGEADPVRLVLAGTALSAVLGGIGSGLTLLDPQAFDALRSWSIGSVAGRDMGVAVTVAPFVGLGLAFALLLARPLNALALGQDLAATLGANVAHVRLGVVVAVTLLAGAGTAAAGPIGFLGLMVPHALRWLVGPDQRWIVALTVLYAPTLLLLADIVGRLVLFPGELEAGIVTALIGAPVLIALARHRRASGL</sequence>
<name>A0A371XBC8_9HYPH</name>
<dbReference type="InterPro" id="IPR000522">
    <property type="entry name" value="ABC_transptr_permease_BtuC"/>
</dbReference>
<gene>
    <name evidence="10" type="ORF">DYI37_00555</name>
</gene>
<dbReference type="EMBL" id="QURL01000001">
    <property type="protein sequence ID" value="RFC66519.1"/>
    <property type="molecule type" value="Genomic_DNA"/>
</dbReference>
<feature type="transmembrane region" description="Helical" evidence="9">
    <location>
        <begin position="116"/>
        <end position="137"/>
    </location>
</feature>
<evidence type="ECO:0000256" key="8">
    <source>
        <dbReference type="SAM" id="MobiDB-lite"/>
    </source>
</evidence>
<evidence type="ECO:0000256" key="3">
    <source>
        <dbReference type="ARBA" id="ARBA00022448"/>
    </source>
</evidence>
<dbReference type="RefSeq" id="WP_116681771.1">
    <property type="nucleotide sequence ID" value="NZ_QURL01000001.1"/>
</dbReference>
<protein>
    <submittedName>
        <fullName evidence="10">Fe(3+)-siderophore ABC transporter permease</fullName>
    </submittedName>
</protein>
<comment type="caution">
    <text evidence="10">The sequence shown here is derived from an EMBL/GenBank/DDBJ whole genome shotgun (WGS) entry which is preliminary data.</text>
</comment>
<evidence type="ECO:0000256" key="5">
    <source>
        <dbReference type="ARBA" id="ARBA00022692"/>
    </source>
</evidence>
<dbReference type="GO" id="GO:0022857">
    <property type="term" value="F:transmembrane transporter activity"/>
    <property type="evidence" value="ECO:0007669"/>
    <property type="project" value="InterPro"/>
</dbReference>
<comment type="similarity">
    <text evidence="2">Belongs to the binding-protein-dependent transport system permease family. FecCD subfamily.</text>
</comment>
<dbReference type="InterPro" id="IPR037294">
    <property type="entry name" value="ABC_BtuC-like"/>
</dbReference>
<feature type="transmembrane region" description="Helical" evidence="9">
    <location>
        <begin position="304"/>
        <end position="326"/>
    </location>
</feature>
<dbReference type="OrthoDB" id="9811975at2"/>
<feature type="transmembrane region" description="Helical" evidence="9">
    <location>
        <begin position="32"/>
        <end position="54"/>
    </location>
</feature>
<evidence type="ECO:0000256" key="2">
    <source>
        <dbReference type="ARBA" id="ARBA00007935"/>
    </source>
</evidence>
<organism evidence="10 11">
    <name type="scientific">Fulvimarina endophytica</name>
    <dbReference type="NCBI Taxonomy" id="2293836"/>
    <lineage>
        <taxon>Bacteria</taxon>
        <taxon>Pseudomonadati</taxon>
        <taxon>Pseudomonadota</taxon>
        <taxon>Alphaproteobacteria</taxon>
        <taxon>Hyphomicrobiales</taxon>
        <taxon>Aurantimonadaceae</taxon>
        <taxon>Fulvimarina</taxon>
    </lineage>
</organism>
<keyword evidence="4" id="KW-1003">Cell membrane</keyword>
<reference evidence="10 11" key="1">
    <citation type="submission" date="2018-08" db="EMBL/GenBank/DDBJ databases">
        <title>Fulvimarina sp. 85, whole genome shotgun sequence.</title>
        <authorList>
            <person name="Tuo L."/>
        </authorList>
    </citation>
    <scope>NUCLEOTIDE SEQUENCE [LARGE SCALE GENOMIC DNA]</scope>
    <source>
        <strain evidence="10 11">85</strain>
    </source>
</reference>
<evidence type="ECO:0000256" key="7">
    <source>
        <dbReference type="ARBA" id="ARBA00023136"/>
    </source>
</evidence>
<dbReference type="Gene3D" id="1.10.3470.10">
    <property type="entry name" value="ABC transporter involved in vitamin B12 uptake, BtuC"/>
    <property type="match status" value="1"/>
</dbReference>
<dbReference type="AlphaFoldDB" id="A0A371XBC8"/>
<feature type="transmembrane region" description="Helical" evidence="9">
    <location>
        <begin position="174"/>
        <end position="195"/>
    </location>
</feature>
<evidence type="ECO:0000256" key="9">
    <source>
        <dbReference type="SAM" id="Phobius"/>
    </source>
</evidence>
<dbReference type="Pfam" id="PF01032">
    <property type="entry name" value="FecCD"/>
    <property type="match status" value="1"/>
</dbReference>
<evidence type="ECO:0000256" key="4">
    <source>
        <dbReference type="ARBA" id="ARBA00022475"/>
    </source>
</evidence>
<dbReference type="Proteomes" id="UP000264310">
    <property type="component" value="Unassembled WGS sequence"/>
</dbReference>
<dbReference type="CDD" id="cd06550">
    <property type="entry name" value="TM_ABC_iron-siderophores_like"/>
    <property type="match status" value="1"/>
</dbReference>
<proteinExistence type="inferred from homology"/>
<keyword evidence="7 9" id="KW-0472">Membrane</keyword>
<dbReference type="FunFam" id="1.10.3470.10:FF:000001">
    <property type="entry name" value="Vitamin B12 ABC transporter permease BtuC"/>
    <property type="match status" value="1"/>
</dbReference>
<dbReference type="GO" id="GO:0005886">
    <property type="term" value="C:plasma membrane"/>
    <property type="evidence" value="ECO:0007669"/>
    <property type="project" value="UniProtKB-SubCell"/>
</dbReference>
<accession>A0A371XBC8</accession>
<dbReference type="PANTHER" id="PTHR30472">
    <property type="entry name" value="FERRIC ENTEROBACTIN TRANSPORT SYSTEM PERMEASE PROTEIN"/>
    <property type="match status" value="1"/>
</dbReference>
<feature type="transmembrane region" description="Helical" evidence="9">
    <location>
        <begin position="332"/>
        <end position="350"/>
    </location>
</feature>
<evidence type="ECO:0000313" key="10">
    <source>
        <dbReference type="EMBL" id="RFC66519.1"/>
    </source>
</evidence>
<keyword evidence="11" id="KW-1185">Reference proteome</keyword>
<feature type="transmembrane region" description="Helical" evidence="9">
    <location>
        <begin position="143"/>
        <end position="162"/>
    </location>
</feature>
<evidence type="ECO:0000313" key="11">
    <source>
        <dbReference type="Proteomes" id="UP000264310"/>
    </source>
</evidence>
<dbReference type="SUPFAM" id="SSF81345">
    <property type="entry name" value="ABC transporter involved in vitamin B12 uptake, BtuC"/>
    <property type="match status" value="1"/>
</dbReference>
<comment type="subcellular location">
    <subcellularLocation>
        <location evidence="1">Cell membrane</location>
        <topology evidence="1">Multi-pass membrane protein</topology>
    </subcellularLocation>
</comment>
<feature type="transmembrane region" description="Helical" evidence="9">
    <location>
        <begin position="87"/>
        <end position="104"/>
    </location>
</feature>
<dbReference type="PANTHER" id="PTHR30472:SF1">
    <property type="entry name" value="FE(3+) DICITRATE TRANSPORT SYSTEM PERMEASE PROTEIN FECC-RELATED"/>
    <property type="match status" value="1"/>
</dbReference>
<feature type="transmembrane region" description="Helical" evidence="9">
    <location>
        <begin position="278"/>
        <end position="297"/>
    </location>
</feature>